<feature type="compositionally biased region" description="Polar residues" evidence="1">
    <location>
        <begin position="204"/>
        <end position="214"/>
    </location>
</feature>
<organism evidence="2">
    <name type="scientific">Psilocybe cubensis</name>
    <name type="common">Psychedelic mushroom</name>
    <name type="synonym">Stropharia cubensis</name>
    <dbReference type="NCBI Taxonomy" id="181762"/>
    <lineage>
        <taxon>Eukaryota</taxon>
        <taxon>Fungi</taxon>
        <taxon>Dikarya</taxon>
        <taxon>Basidiomycota</taxon>
        <taxon>Agaricomycotina</taxon>
        <taxon>Agaricomycetes</taxon>
        <taxon>Agaricomycetidae</taxon>
        <taxon>Agaricales</taxon>
        <taxon>Agaricineae</taxon>
        <taxon>Strophariaceae</taxon>
        <taxon>Psilocybe</taxon>
    </lineage>
</organism>
<protein>
    <submittedName>
        <fullName evidence="2">Uncharacterized protein</fullName>
    </submittedName>
</protein>
<feature type="region of interest" description="Disordered" evidence="1">
    <location>
        <begin position="83"/>
        <end position="125"/>
    </location>
</feature>
<comment type="caution">
    <text evidence="2">The sequence shown here is derived from an EMBL/GenBank/DDBJ whole genome shotgun (WGS) entry which is preliminary data.</text>
</comment>
<gene>
    <name evidence="2" type="ORF">JR316_012150</name>
</gene>
<proteinExistence type="predicted"/>
<name>A0A8H7XMP6_PSICU</name>
<dbReference type="EMBL" id="JAFIQS010000017">
    <property type="protein sequence ID" value="KAG5162766.1"/>
    <property type="molecule type" value="Genomic_DNA"/>
</dbReference>
<feature type="region of interest" description="Disordered" evidence="1">
    <location>
        <begin position="191"/>
        <end position="246"/>
    </location>
</feature>
<reference evidence="2" key="1">
    <citation type="submission" date="2021-02" db="EMBL/GenBank/DDBJ databases">
        <title>Psilocybe cubensis genome.</title>
        <authorList>
            <person name="Mckernan K.J."/>
            <person name="Crawford S."/>
            <person name="Trippe A."/>
            <person name="Kane L.T."/>
            <person name="Mclaughlin S."/>
        </authorList>
    </citation>
    <scope>NUCLEOTIDE SEQUENCE [LARGE SCALE GENOMIC DNA]</scope>
    <source>
        <strain evidence="2">MGC-MH-2018</strain>
    </source>
</reference>
<dbReference type="OrthoDB" id="3265672at2759"/>
<evidence type="ECO:0000256" key="1">
    <source>
        <dbReference type="SAM" id="MobiDB-lite"/>
    </source>
</evidence>
<accession>A0A8H7XMP6</accession>
<evidence type="ECO:0000313" key="2">
    <source>
        <dbReference type="EMBL" id="KAG5162766.1"/>
    </source>
</evidence>
<dbReference type="AlphaFoldDB" id="A0A8H7XMP6"/>
<sequence length="246" mass="28314">MVKENERLRQLLYYRDTTRKKTYSSSNPRHMTSTENLNELAEAEWRQGWKAMLKEAGKILKARRKAIDDAEKEAALEVRMAEQASKRAEREAEKQRRDTEKEVEKEKKKKEREAKAAEKAAEKVKRAEEIAAAKVRAQVHIRGRGGGRKRVTRRAVTETHIDDDADSDQGLATVAFDEEWKRIRMIVYIAPEEPQPPPAHHQPNPTSLRNNNDAQAEPPTVEAADPPLINLEDVGARRYPRRKTHK</sequence>